<protein>
    <submittedName>
        <fullName evidence="2">Uncharacterized protein</fullName>
    </submittedName>
</protein>
<dbReference type="EMBL" id="BSYO01000023">
    <property type="protein sequence ID" value="GMH21259.1"/>
    <property type="molecule type" value="Genomic_DNA"/>
</dbReference>
<organism evidence="2 3">
    <name type="scientific">Nepenthes gracilis</name>
    <name type="common">Slender pitcher plant</name>
    <dbReference type="NCBI Taxonomy" id="150966"/>
    <lineage>
        <taxon>Eukaryota</taxon>
        <taxon>Viridiplantae</taxon>
        <taxon>Streptophyta</taxon>
        <taxon>Embryophyta</taxon>
        <taxon>Tracheophyta</taxon>
        <taxon>Spermatophyta</taxon>
        <taxon>Magnoliopsida</taxon>
        <taxon>eudicotyledons</taxon>
        <taxon>Gunneridae</taxon>
        <taxon>Pentapetalae</taxon>
        <taxon>Caryophyllales</taxon>
        <taxon>Nepenthaceae</taxon>
        <taxon>Nepenthes</taxon>
    </lineage>
</organism>
<feature type="compositionally biased region" description="Polar residues" evidence="1">
    <location>
        <begin position="1"/>
        <end position="12"/>
    </location>
</feature>
<feature type="region of interest" description="Disordered" evidence="1">
    <location>
        <begin position="145"/>
        <end position="168"/>
    </location>
</feature>
<sequence length="168" mass="18513">MGRQQQPSQKPGSSAPAARFLPKGLSRQPRAFSATSMISIHFGVPSIIKLHAPGSIVQHCIPSADKHSSSSIQNSSTELLMQDQAVQPPSASKRWLHMGAEPDQNWMQVSTPARPEGRQMHTQQLVHKLRATKQQATSTACIAASLESSSTKNQQHQINKPHWDRQKQ</sequence>
<reference evidence="2" key="1">
    <citation type="submission" date="2023-05" db="EMBL/GenBank/DDBJ databases">
        <title>Nepenthes gracilis genome sequencing.</title>
        <authorList>
            <person name="Fukushima K."/>
        </authorList>
    </citation>
    <scope>NUCLEOTIDE SEQUENCE</scope>
    <source>
        <strain evidence="2">SING2019-196</strain>
    </source>
</reference>
<evidence type="ECO:0000313" key="3">
    <source>
        <dbReference type="Proteomes" id="UP001279734"/>
    </source>
</evidence>
<feature type="region of interest" description="Disordered" evidence="1">
    <location>
        <begin position="1"/>
        <end position="26"/>
    </location>
</feature>
<dbReference type="AlphaFoldDB" id="A0AAD3T2A9"/>
<evidence type="ECO:0000256" key="1">
    <source>
        <dbReference type="SAM" id="MobiDB-lite"/>
    </source>
</evidence>
<keyword evidence="3" id="KW-1185">Reference proteome</keyword>
<gene>
    <name evidence="2" type="ORF">Nepgr_023101</name>
</gene>
<evidence type="ECO:0000313" key="2">
    <source>
        <dbReference type="EMBL" id="GMH21259.1"/>
    </source>
</evidence>
<accession>A0AAD3T2A9</accession>
<comment type="caution">
    <text evidence="2">The sequence shown here is derived from an EMBL/GenBank/DDBJ whole genome shotgun (WGS) entry which is preliminary data.</text>
</comment>
<feature type="compositionally biased region" description="Polar residues" evidence="1">
    <location>
        <begin position="145"/>
        <end position="158"/>
    </location>
</feature>
<name>A0AAD3T2A9_NEPGR</name>
<proteinExistence type="predicted"/>
<dbReference type="Proteomes" id="UP001279734">
    <property type="component" value="Unassembled WGS sequence"/>
</dbReference>